<reference evidence="1 2" key="1">
    <citation type="submission" date="2019-05" db="EMBL/GenBank/DDBJ databases">
        <title>Another draft genome of Portunus trituberculatus and its Hox gene families provides insights of decapod evolution.</title>
        <authorList>
            <person name="Jeong J.-H."/>
            <person name="Song I."/>
            <person name="Kim S."/>
            <person name="Choi T."/>
            <person name="Kim D."/>
            <person name="Ryu S."/>
            <person name="Kim W."/>
        </authorList>
    </citation>
    <scope>NUCLEOTIDE SEQUENCE [LARGE SCALE GENOMIC DNA]</scope>
    <source>
        <tissue evidence="1">Muscle</tissue>
    </source>
</reference>
<sequence length="65" mass="6393">MGTGKWFLARVSVDVSYKVGGFYGDVSAVRTAVGLGGGGGGSGGGGGVAGQWGRSTEVFSNYTSL</sequence>
<evidence type="ECO:0000313" key="1">
    <source>
        <dbReference type="EMBL" id="MPC10369.1"/>
    </source>
</evidence>
<organism evidence="1 2">
    <name type="scientific">Portunus trituberculatus</name>
    <name type="common">Swimming crab</name>
    <name type="synonym">Neptunus trituberculatus</name>
    <dbReference type="NCBI Taxonomy" id="210409"/>
    <lineage>
        <taxon>Eukaryota</taxon>
        <taxon>Metazoa</taxon>
        <taxon>Ecdysozoa</taxon>
        <taxon>Arthropoda</taxon>
        <taxon>Crustacea</taxon>
        <taxon>Multicrustacea</taxon>
        <taxon>Malacostraca</taxon>
        <taxon>Eumalacostraca</taxon>
        <taxon>Eucarida</taxon>
        <taxon>Decapoda</taxon>
        <taxon>Pleocyemata</taxon>
        <taxon>Brachyura</taxon>
        <taxon>Eubrachyura</taxon>
        <taxon>Portunoidea</taxon>
        <taxon>Portunidae</taxon>
        <taxon>Portuninae</taxon>
        <taxon>Portunus</taxon>
    </lineage>
</organism>
<comment type="caution">
    <text evidence="1">The sequence shown here is derived from an EMBL/GenBank/DDBJ whole genome shotgun (WGS) entry which is preliminary data.</text>
</comment>
<keyword evidence="2" id="KW-1185">Reference proteome</keyword>
<dbReference type="EMBL" id="VSRR010000114">
    <property type="protein sequence ID" value="MPC10369.1"/>
    <property type="molecule type" value="Genomic_DNA"/>
</dbReference>
<name>A0A5B7CLE1_PORTR</name>
<protein>
    <submittedName>
        <fullName evidence="1">Uncharacterized protein</fullName>
    </submittedName>
</protein>
<dbReference type="AlphaFoldDB" id="A0A5B7CLE1"/>
<evidence type="ECO:0000313" key="2">
    <source>
        <dbReference type="Proteomes" id="UP000324222"/>
    </source>
</evidence>
<dbReference type="Proteomes" id="UP000324222">
    <property type="component" value="Unassembled WGS sequence"/>
</dbReference>
<gene>
    <name evidence="1" type="ORF">E2C01_003003</name>
</gene>
<proteinExistence type="predicted"/>
<accession>A0A5B7CLE1</accession>